<sequence length="327" mass="37325">MVSKLTEIEGYIKMTLGIEATFDPVASEQINNLPLHVVRAYDLYVSMLESQKCVFALANETEDATPVRLKKDGELISKTLHAQVVYVFATMQAYRRLRLVQQKVAFMVPGKQLYMPFMALSFTEVAKKVANKKLEKLRPATQLLFLYHLQIGSLEHITFAEIAHHVQYSNMSVSRAAEELQEFGLAHVTGSRGKQLVFIDKGKKLWETALPFLQSPVKIEFYVEYPPGEVEGRNTGYHALAKYSTLKPGLQPEIAISLEEYRRIALPYGNMIDFFDGLFRIEAWNYSPYILSKEMTVDPLSLYLSKQSSTDERVQIALEQLISNIQW</sequence>
<organism evidence="1 2">
    <name type="scientific">Chitinophaga ginsengisoli</name>
    <dbReference type="NCBI Taxonomy" id="363837"/>
    <lineage>
        <taxon>Bacteria</taxon>
        <taxon>Pseudomonadati</taxon>
        <taxon>Bacteroidota</taxon>
        <taxon>Chitinophagia</taxon>
        <taxon>Chitinophagales</taxon>
        <taxon>Chitinophagaceae</taxon>
        <taxon>Chitinophaga</taxon>
    </lineage>
</organism>
<protein>
    <recommendedName>
        <fullName evidence="3">MarR family transcriptional regulator</fullName>
    </recommendedName>
</protein>
<dbReference type="RefSeq" id="WP_146154478.1">
    <property type="nucleotide sequence ID" value="NZ_PYGK01000013.1"/>
</dbReference>
<accession>A0A2P8FUQ6</accession>
<comment type="caution">
    <text evidence="1">The sequence shown here is derived from an EMBL/GenBank/DDBJ whole genome shotgun (WGS) entry which is preliminary data.</text>
</comment>
<dbReference type="OrthoDB" id="1067053at2"/>
<dbReference type="AlphaFoldDB" id="A0A2P8FUQ6"/>
<evidence type="ECO:0000313" key="2">
    <source>
        <dbReference type="Proteomes" id="UP000240978"/>
    </source>
</evidence>
<dbReference type="InterPro" id="IPR036390">
    <property type="entry name" value="WH_DNA-bd_sf"/>
</dbReference>
<dbReference type="EMBL" id="PYGK01000013">
    <property type="protein sequence ID" value="PSL25456.1"/>
    <property type="molecule type" value="Genomic_DNA"/>
</dbReference>
<proteinExistence type="predicted"/>
<dbReference type="SUPFAM" id="SSF46785">
    <property type="entry name" value="Winged helix' DNA-binding domain"/>
    <property type="match status" value="1"/>
</dbReference>
<reference evidence="1 2" key="1">
    <citation type="submission" date="2018-03" db="EMBL/GenBank/DDBJ databases">
        <title>Genomic Encyclopedia of Archaeal and Bacterial Type Strains, Phase II (KMG-II): from individual species to whole genera.</title>
        <authorList>
            <person name="Goeker M."/>
        </authorList>
    </citation>
    <scope>NUCLEOTIDE SEQUENCE [LARGE SCALE GENOMIC DNA]</scope>
    <source>
        <strain evidence="1 2">DSM 18107</strain>
    </source>
</reference>
<evidence type="ECO:0008006" key="3">
    <source>
        <dbReference type="Google" id="ProtNLM"/>
    </source>
</evidence>
<evidence type="ECO:0000313" key="1">
    <source>
        <dbReference type="EMBL" id="PSL25456.1"/>
    </source>
</evidence>
<name>A0A2P8FUQ6_9BACT</name>
<dbReference type="InterPro" id="IPR036388">
    <property type="entry name" value="WH-like_DNA-bd_sf"/>
</dbReference>
<keyword evidence="2" id="KW-1185">Reference proteome</keyword>
<gene>
    <name evidence="1" type="ORF">CLV42_113138</name>
</gene>
<dbReference type="Proteomes" id="UP000240978">
    <property type="component" value="Unassembled WGS sequence"/>
</dbReference>
<dbReference type="Gene3D" id="1.10.10.10">
    <property type="entry name" value="Winged helix-like DNA-binding domain superfamily/Winged helix DNA-binding domain"/>
    <property type="match status" value="1"/>
</dbReference>